<dbReference type="InterPro" id="IPR043367">
    <property type="entry name" value="PLIP1/2/3"/>
</dbReference>
<dbReference type="GO" id="GO:0008970">
    <property type="term" value="F:phospholipase A1 activity"/>
    <property type="evidence" value="ECO:0007669"/>
    <property type="project" value="InterPro"/>
</dbReference>
<dbReference type="Proteomes" id="UP000554482">
    <property type="component" value="Unassembled WGS sequence"/>
</dbReference>
<proteinExistence type="predicted"/>
<dbReference type="PANTHER" id="PTHR46483:SF4">
    <property type="entry name" value="PHOSPHOLIPASE A1 PLIP2, CHLOROPLASTIC"/>
    <property type="match status" value="1"/>
</dbReference>
<accession>A0A7J6VN23</accession>
<keyword evidence="2" id="KW-1185">Reference proteome</keyword>
<dbReference type="OrthoDB" id="438440at2759"/>
<sequence>MGDILILQPEEKFSLHHHLLPSGSGLYLLTCPLSESGDPKKQLRAGKTMFFNSPHPLEILSDRSVYGSDGSINRDHDMHSCLKCLLGVIRLELNQIRKTRREHRRQVSLLYQNTSQKSGAVSWILPGRSKKHPCLQIYA</sequence>
<dbReference type="AlphaFoldDB" id="A0A7J6VN23"/>
<dbReference type="EMBL" id="JABWDY010029212">
    <property type="protein sequence ID" value="KAF5186489.1"/>
    <property type="molecule type" value="Genomic_DNA"/>
</dbReference>
<reference evidence="1 2" key="1">
    <citation type="submission" date="2020-06" db="EMBL/GenBank/DDBJ databases">
        <title>Transcriptomic and genomic resources for Thalictrum thalictroides and T. hernandezii: Facilitating candidate gene discovery in an emerging model plant lineage.</title>
        <authorList>
            <person name="Arias T."/>
            <person name="Riano-Pachon D.M."/>
            <person name="Di Stilio V.S."/>
        </authorList>
    </citation>
    <scope>NUCLEOTIDE SEQUENCE [LARGE SCALE GENOMIC DNA]</scope>
    <source>
        <strain evidence="2">cv. WT478/WT964</strain>
        <tissue evidence="1">Leaves</tissue>
    </source>
</reference>
<evidence type="ECO:0000313" key="2">
    <source>
        <dbReference type="Proteomes" id="UP000554482"/>
    </source>
</evidence>
<name>A0A7J6VN23_THATH</name>
<comment type="caution">
    <text evidence="1">The sequence shown here is derived from an EMBL/GenBank/DDBJ whole genome shotgun (WGS) entry which is preliminary data.</text>
</comment>
<organism evidence="1 2">
    <name type="scientific">Thalictrum thalictroides</name>
    <name type="common">Rue-anemone</name>
    <name type="synonym">Anemone thalictroides</name>
    <dbReference type="NCBI Taxonomy" id="46969"/>
    <lineage>
        <taxon>Eukaryota</taxon>
        <taxon>Viridiplantae</taxon>
        <taxon>Streptophyta</taxon>
        <taxon>Embryophyta</taxon>
        <taxon>Tracheophyta</taxon>
        <taxon>Spermatophyta</taxon>
        <taxon>Magnoliopsida</taxon>
        <taxon>Ranunculales</taxon>
        <taxon>Ranunculaceae</taxon>
        <taxon>Thalictroideae</taxon>
        <taxon>Thalictrum</taxon>
    </lineage>
</organism>
<evidence type="ECO:0000313" key="1">
    <source>
        <dbReference type="EMBL" id="KAF5186489.1"/>
    </source>
</evidence>
<protein>
    <submittedName>
        <fullName evidence="1">Phospholipase a1 plip2 protein</fullName>
    </submittedName>
</protein>
<dbReference type="PANTHER" id="PTHR46483">
    <property type="entry name" value="PHOSPHOLIPASE A1 PLIP2, CHLOROPLASTIC"/>
    <property type="match status" value="1"/>
</dbReference>
<gene>
    <name evidence="1" type="ORF">FRX31_023923</name>
</gene>